<keyword evidence="3" id="KW-1185">Reference proteome</keyword>
<dbReference type="Pfam" id="PF01636">
    <property type="entry name" value="APH"/>
    <property type="match status" value="1"/>
</dbReference>
<organism evidence="2 3">
    <name type="scientific">Streptomyces fildesensis</name>
    <dbReference type="NCBI Taxonomy" id="375757"/>
    <lineage>
        <taxon>Bacteria</taxon>
        <taxon>Bacillati</taxon>
        <taxon>Actinomycetota</taxon>
        <taxon>Actinomycetes</taxon>
        <taxon>Kitasatosporales</taxon>
        <taxon>Streptomycetaceae</taxon>
        <taxon>Streptomyces</taxon>
    </lineage>
</organism>
<accession>A0ABW8C5T2</accession>
<feature type="domain" description="Aminoglycoside phosphotransferase" evidence="1">
    <location>
        <begin position="36"/>
        <end position="252"/>
    </location>
</feature>
<comment type="caution">
    <text evidence="2">The sequence shown here is derived from an EMBL/GenBank/DDBJ whole genome shotgun (WGS) entry which is preliminary data.</text>
</comment>
<dbReference type="RefSeq" id="WP_399646259.1">
    <property type="nucleotide sequence ID" value="NZ_JBITYG010000002.1"/>
</dbReference>
<evidence type="ECO:0000313" key="2">
    <source>
        <dbReference type="EMBL" id="MFI9100725.1"/>
    </source>
</evidence>
<dbReference type="Proteomes" id="UP001614394">
    <property type="component" value="Unassembled WGS sequence"/>
</dbReference>
<reference evidence="2 3" key="1">
    <citation type="submission" date="2024-10" db="EMBL/GenBank/DDBJ databases">
        <title>The Natural Products Discovery Center: Release of the First 8490 Sequenced Strains for Exploring Actinobacteria Biosynthetic Diversity.</title>
        <authorList>
            <person name="Kalkreuter E."/>
            <person name="Kautsar S.A."/>
            <person name="Yang D."/>
            <person name="Bader C.D."/>
            <person name="Teijaro C.N."/>
            <person name="Fluegel L."/>
            <person name="Davis C.M."/>
            <person name="Simpson J.R."/>
            <person name="Lauterbach L."/>
            <person name="Steele A.D."/>
            <person name="Gui C."/>
            <person name="Meng S."/>
            <person name="Li G."/>
            <person name="Viehrig K."/>
            <person name="Ye F."/>
            <person name="Su P."/>
            <person name="Kiefer A.F."/>
            <person name="Nichols A."/>
            <person name="Cepeda A.J."/>
            <person name="Yan W."/>
            <person name="Fan B."/>
            <person name="Jiang Y."/>
            <person name="Adhikari A."/>
            <person name="Zheng C.-J."/>
            <person name="Schuster L."/>
            <person name="Cowan T.M."/>
            <person name="Smanski M.J."/>
            <person name="Chevrette M.G."/>
            <person name="De Carvalho L.P.S."/>
            <person name="Shen B."/>
        </authorList>
    </citation>
    <scope>NUCLEOTIDE SEQUENCE [LARGE SCALE GENOMIC DNA]</scope>
    <source>
        <strain evidence="2 3">NPDC053399</strain>
    </source>
</reference>
<dbReference type="Gene3D" id="3.90.1200.10">
    <property type="match status" value="1"/>
</dbReference>
<dbReference type="EMBL" id="JBITYG010000002">
    <property type="protein sequence ID" value="MFI9100725.1"/>
    <property type="molecule type" value="Genomic_DNA"/>
</dbReference>
<proteinExistence type="predicted"/>
<protein>
    <submittedName>
        <fullName evidence="2">Phosphotransferase family protein</fullName>
    </submittedName>
</protein>
<dbReference type="SUPFAM" id="SSF56112">
    <property type="entry name" value="Protein kinase-like (PK-like)"/>
    <property type="match status" value="1"/>
</dbReference>
<evidence type="ECO:0000259" key="1">
    <source>
        <dbReference type="Pfam" id="PF01636"/>
    </source>
</evidence>
<dbReference type="InterPro" id="IPR002575">
    <property type="entry name" value="Aminoglycoside_PTrfase"/>
</dbReference>
<name>A0ABW8C5T2_9ACTN</name>
<dbReference type="InterPro" id="IPR011009">
    <property type="entry name" value="Kinase-like_dom_sf"/>
</dbReference>
<gene>
    <name evidence="2" type="ORF">ACIGXA_09370</name>
</gene>
<sequence>MTAPIHGGFAESEMRHILQGACAAVGLDAGGAVLLRGQTNAVVRLAAHPVIAKIARRGTDPQDVYTTVQFVRWLMDLGFPTVSLHGAGDQPVIFDGHAVTFWTYLPQPEEPVPADALAKPLCTLHSLGRPPVELKRLDPIAAIRTSLSRTTVLPTEDFRYLHHRTDHLERALGSLRYDLAPDSILQGDPQHGNALHDVHGAVLCDWDSAAIGQPEWDLVTVEIHCRRFGYGLSHYQRFAEAYGWDVTGWEGFRTLSDLRELRMITTNARKAAHEPAKIAEVRHRIDGLRRVDTTRIWNIL</sequence>
<evidence type="ECO:0000313" key="3">
    <source>
        <dbReference type="Proteomes" id="UP001614394"/>
    </source>
</evidence>